<feature type="transmembrane region" description="Helical" evidence="3">
    <location>
        <begin position="667"/>
        <end position="688"/>
    </location>
</feature>
<evidence type="ECO:0000259" key="5">
    <source>
        <dbReference type="PROSITE" id="PS51034"/>
    </source>
</evidence>
<evidence type="ECO:0000256" key="2">
    <source>
        <dbReference type="ARBA" id="ARBA00023157"/>
    </source>
</evidence>
<evidence type="ECO:0000256" key="1">
    <source>
        <dbReference type="ARBA" id="ARBA00022729"/>
    </source>
</evidence>
<dbReference type="SMART" id="SM00241">
    <property type="entry name" value="ZP"/>
    <property type="match status" value="1"/>
</dbReference>
<dbReference type="InterPro" id="IPR042235">
    <property type="entry name" value="ZP-C_dom"/>
</dbReference>
<organism evidence="6 7">
    <name type="scientific">Chiloscyllium punctatum</name>
    <name type="common">Brownbanded bambooshark</name>
    <name type="synonym">Hemiscyllium punctatum</name>
    <dbReference type="NCBI Taxonomy" id="137246"/>
    <lineage>
        <taxon>Eukaryota</taxon>
        <taxon>Metazoa</taxon>
        <taxon>Chordata</taxon>
        <taxon>Craniata</taxon>
        <taxon>Vertebrata</taxon>
        <taxon>Chondrichthyes</taxon>
        <taxon>Elasmobranchii</taxon>
        <taxon>Galeomorphii</taxon>
        <taxon>Galeoidea</taxon>
        <taxon>Orectolobiformes</taxon>
        <taxon>Hemiscylliidae</taxon>
        <taxon>Chiloscyllium</taxon>
    </lineage>
</organism>
<dbReference type="Gene3D" id="2.60.40.4100">
    <property type="entry name" value="Zona pellucida, ZP-C domain"/>
    <property type="match status" value="1"/>
</dbReference>
<reference evidence="6 7" key="1">
    <citation type="journal article" date="2018" name="Nat. Ecol. Evol.">
        <title>Shark genomes provide insights into elasmobranch evolution and the origin of vertebrates.</title>
        <authorList>
            <person name="Hara Y"/>
            <person name="Yamaguchi K"/>
            <person name="Onimaru K"/>
            <person name="Kadota M"/>
            <person name="Koyanagi M"/>
            <person name="Keeley SD"/>
            <person name="Tatsumi K"/>
            <person name="Tanaka K"/>
            <person name="Motone F"/>
            <person name="Kageyama Y"/>
            <person name="Nozu R"/>
            <person name="Adachi N"/>
            <person name="Nishimura O"/>
            <person name="Nakagawa R"/>
            <person name="Tanegashima C"/>
            <person name="Kiyatake I"/>
            <person name="Matsumoto R"/>
            <person name="Murakumo K"/>
            <person name="Nishida K"/>
            <person name="Terakita A"/>
            <person name="Kuratani S"/>
            <person name="Sato K"/>
            <person name="Hyodo S Kuraku.S."/>
        </authorList>
    </citation>
    <scope>NUCLEOTIDE SEQUENCE [LARGE SCALE GENOMIC DNA]</scope>
</reference>
<keyword evidence="2" id="KW-1015">Disulfide bond</keyword>
<keyword evidence="3" id="KW-1133">Transmembrane helix</keyword>
<proteinExistence type="predicted"/>
<dbReference type="PROSITE" id="PS51034">
    <property type="entry name" value="ZP_2"/>
    <property type="match status" value="1"/>
</dbReference>
<dbReference type="OrthoDB" id="10063988at2759"/>
<comment type="caution">
    <text evidence="6">The sequence shown here is derived from an EMBL/GenBank/DDBJ whole genome shotgun (WGS) entry which is preliminary data.</text>
</comment>
<feature type="domain" description="ZP" evidence="5">
    <location>
        <begin position="398"/>
        <end position="637"/>
    </location>
</feature>
<dbReference type="EMBL" id="BEZZ01000020">
    <property type="protein sequence ID" value="GCC22973.1"/>
    <property type="molecule type" value="Genomic_DNA"/>
</dbReference>
<dbReference type="InterPro" id="IPR001507">
    <property type="entry name" value="ZP_dom"/>
</dbReference>
<dbReference type="InterPro" id="IPR055356">
    <property type="entry name" value="ZP-N"/>
</dbReference>
<gene>
    <name evidence="6" type="ORF">chiPu_0001364</name>
</gene>
<sequence length="710" mass="78281">MRLRLWLLAMSAAFLQGCCSTPFSYFGSSFGLETSLVGDTMQVHVYYTGISLPCSQSLDGICVALNCSKSRTQIVGDSNHTATWCLLDGETIFHNNNNTSLFYLRPSGCCWSPLVGSQRKAENLQFTFSLLADLRNRSDNVALNAPPQPPLLPILRVPQNCTAKYNLTIYEKDGDILRCRYGQRTRHECAHCTQLPFFMLDQESCVLHYNGRGTYGTYSLELIIEDYPGEATVLTHSDGTQTLHSAFEEASTTSFNQSTKVFSSIPMQFVIIVDRSISQCALGIFRPMFVHPTPPNGARIPASLYDEVTFTISAISLNERITGFTIVGPHGLHKSDIWSINGDRSVSTNISWSVGVHDGPKQVAVCFLSVTSTGLQSEPQCIWIVLRKLTCVSVIDLQCSTNAMVLSVPRRLVANLPESNLQLNDASCNITGNATHVLVKIPLSGCGTKLLEDESHYIFTNKLISRSRNTILADREKVAIPVTCKLQRLNNGSKETNLLKTATEKVFGDYSFEIQFSKQYNSSRRSAKAHTPFDATKKDHLYISIIVKSNVTTLSLYVESCQMSEYNSSAGITLLHQGCLNNSTTEEHQTGNRKEKVYSIKLSSLPHLTSQVFVTCNVQLCTNAYNSTPCALGCGSDNSSQMEQSGMQQVSAGPICIQKESDSGSNYAAITVGLTLGGTVVYVVLILLKRSFVGLHYRSVTRRSNRTRSF</sequence>
<feature type="chain" id="PRO_5019322078" description="ZP domain-containing protein" evidence="4">
    <location>
        <begin position="21"/>
        <end position="710"/>
    </location>
</feature>
<accession>A0A401RXV7</accession>
<dbReference type="Pfam" id="PF23344">
    <property type="entry name" value="ZP-N"/>
    <property type="match status" value="1"/>
</dbReference>
<dbReference type="PANTHER" id="PTHR14002:SF43">
    <property type="entry name" value="DELTA-LIKE PROTEIN"/>
    <property type="match status" value="1"/>
</dbReference>
<protein>
    <recommendedName>
        <fullName evidence="5">ZP domain-containing protein</fullName>
    </recommendedName>
</protein>
<keyword evidence="7" id="KW-1185">Reference proteome</keyword>
<evidence type="ECO:0000256" key="4">
    <source>
        <dbReference type="SAM" id="SignalP"/>
    </source>
</evidence>
<dbReference type="STRING" id="137246.A0A401RXV7"/>
<dbReference type="OMA" id="VCFVANT"/>
<dbReference type="Pfam" id="PF00100">
    <property type="entry name" value="Zona_pellucida"/>
    <property type="match status" value="1"/>
</dbReference>
<dbReference type="AlphaFoldDB" id="A0A401RXV7"/>
<dbReference type="PANTHER" id="PTHR14002">
    <property type="entry name" value="ENDOGLIN/TGF-BETA RECEPTOR TYPE III"/>
    <property type="match status" value="1"/>
</dbReference>
<dbReference type="PROSITE" id="PS51257">
    <property type="entry name" value="PROKAR_LIPOPROTEIN"/>
    <property type="match status" value="1"/>
</dbReference>
<keyword evidence="3" id="KW-0472">Membrane</keyword>
<evidence type="ECO:0000313" key="6">
    <source>
        <dbReference type="EMBL" id="GCC22973.1"/>
    </source>
</evidence>
<dbReference type="Gene3D" id="2.60.40.3210">
    <property type="entry name" value="Zona pellucida, ZP-N domain"/>
    <property type="match status" value="1"/>
</dbReference>
<feature type="signal peptide" evidence="4">
    <location>
        <begin position="1"/>
        <end position="20"/>
    </location>
</feature>
<dbReference type="InterPro" id="IPR055355">
    <property type="entry name" value="ZP-C"/>
</dbReference>
<evidence type="ECO:0000256" key="3">
    <source>
        <dbReference type="SAM" id="Phobius"/>
    </source>
</evidence>
<evidence type="ECO:0000313" key="7">
    <source>
        <dbReference type="Proteomes" id="UP000287033"/>
    </source>
</evidence>
<dbReference type="Proteomes" id="UP000287033">
    <property type="component" value="Unassembled WGS sequence"/>
</dbReference>
<keyword evidence="3" id="KW-0812">Transmembrane</keyword>
<name>A0A401RXV7_CHIPU</name>
<keyword evidence="1 4" id="KW-0732">Signal</keyword>